<evidence type="ECO:0000256" key="1">
    <source>
        <dbReference type="SAM" id="Phobius"/>
    </source>
</evidence>
<dbReference type="EMBL" id="MN741027">
    <property type="protein sequence ID" value="QHU23306.1"/>
    <property type="molecule type" value="Genomic_DNA"/>
</dbReference>
<accession>A0A6C0L1R4</accession>
<protein>
    <submittedName>
        <fullName evidence="2">Uncharacterized protein</fullName>
    </submittedName>
</protein>
<organism evidence="2">
    <name type="scientific">viral metagenome</name>
    <dbReference type="NCBI Taxonomy" id="1070528"/>
    <lineage>
        <taxon>unclassified sequences</taxon>
        <taxon>metagenomes</taxon>
        <taxon>organismal metagenomes</taxon>
    </lineage>
</organism>
<reference evidence="2" key="1">
    <citation type="journal article" date="2020" name="Nature">
        <title>Giant virus diversity and host interactions through global metagenomics.</title>
        <authorList>
            <person name="Schulz F."/>
            <person name="Roux S."/>
            <person name="Paez-Espino D."/>
            <person name="Jungbluth S."/>
            <person name="Walsh D.A."/>
            <person name="Denef V.J."/>
            <person name="McMahon K.D."/>
            <person name="Konstantinidis K.T."/>
            <person name="Eloe-Fadrosh E.A."/>
            <person name="Kyrpides N.C."/>
            <person name="Woyke T."/>
        </authorList>
    </citation>
    <scope>NUCLEOTIDE SEQUENCE</scope>
    <source>
        <strain evidence="2">GVMAG-S-ERX555907-94</strain>
    </source>
</reference>
<keyword evidence="1" id="KW-0812">Transmembrane</keyword>
<name>A0A6C0L1R4_9ZZZZ</name>
<proteinExistence type="predicted"/>
<feature type="transmembrane region" description="Helical" evidence="1">
    <location>
        <begin position="25"/>
        <end position="46"/>
    </location>
</feature>
<evidence type="ECO:0000313" key="2">
    <source>
        <dbReference type="EMBL" id="QHU23306.1"/>
    </source>
</evidence>
<keyword evidence="1" id="KW-0472">Membrane</keyword>
<dbReference type="AlphaFoldDB" id="A0A6C0L1R4"/>
<sequence length="48" mass="5637">MDNNIVIKRTFCNKCYEFWVNKHPLLAIVIWLMILLSMGIGISELVKK</sequence>
<keyword evidence="1" id="KW-1133">Transmembrane helix</keyword>